<accession>A0A3N8QM86</accession>
<dbReference type="Pfam" id="PF08722">
    <property type="entry name" value="Tn7_TnsA-like_N"/>
    <property type="match status" value="1"/>
</dbReference>
<dbReference type="InterPro" id="IPR011856">
    <property type="entry name" value="tRNA_endonuc-like_dom_sf"/>
</dbReference>
<dbReference type="Gene3D" id="3.40.1350.10">
    <property type="match status" value="1"/>
</dbReference>
<dbReference type="GO" id="GO:0003676">
    <property type="term" value="F:nucleic acid binding"/>
    <property type="evidence" value="ECO:0007669"/>
    <property type="project" value="InterPro"/>
</dbReference>
<evidence type="ECO:0000259" key="1">
    <source>
        <dbReference type="Pfam" id="PF08722"/>
    </source>
</evidence>
<dbReference type="AlphaFoldDB" id="A0A3N8QM86"/>
<dbReference type="Proteomes" id="UP000269271">
    <property type="component" value="Unassembled WGS sequence"/>
</dbReference>
<feature type="domain" description="TnsA endonuclease N-terminal" evidence="1">
    <location>
        <begin position="48"/>
        <end position="125"/>
    </location>
</feature>
<sequence length="212" mass="24805">MRKIETSRKVVTRSGRHVRYLYSSIKNGALVQCESRLELDAAMHFEFDPSVLRYREQPELVTYHDRLGCSRKYYPDFELAMSDGTLLHIEVKPVEKMRKASLQERFEDISAHYARARRLFRILTELEVQREPRRTNLERLSYHRRATPFGFELSSLLDRLSDVRPLTLEAVDEELGNPKLTMRMIAAGHLTCDLDRPIDASTLLEVRRGRQA</sequence>
<dbReference type="InterPro" id="IPR014833">
    <property type="entry name" value="TnsA_N"/>
</dbReference>
<dbReference type="EMBL" id="QTQX01000015">
    <property type="protein sequence ID" value="RQT24892.1"/>
    <property type="molecule type" value="Genomic_DNA"/>
</dbReference>
<protein>
    <recommendedName>
        <fullName evidence="1">TnsA endonuclease N-terminal domain-containing protein</fullName>
    </recommendedName>
</protein>
<dbReference type="RefSeq" id="WP_124618793.1">
    <property type="nucleotide sequence ID" value="NZ_QTQX01000015.1"/>
</dbReference>
<evidence type="ECO:0000313" key="3">
    <source>
        <dbReference type="Proteomes" id="UP000269271"/>
    </source>
</evidence>
<evidence type="ECO:0000313" key="2">
    <source>
        <dbReference type="EMBL" id="RQT24892.1"/>
    </source>
</evidence>
<comment type="caution">
    <text evidence="2">The sequence shown here is derived from an EMBL/GenBank/DDBJ whole genome shotgun (WGS) entry which is preliminary data.</text>
</comment>
<organism evidence="2 3">
    <name type="scientific">Burkholderia contaminans</name>
    <dbReference type="NCBI Taxonomy" id="488447"/>
    <lineage>
        <taxon>Bacteria</taxon>
        <taxon>Pseudomonadati</taxon>
        <taxon>Pseudomonadota</taxon>
        <taxon>Betaproteobacteria</taxon>
        <taxon>Burkholderiales</taxon>
        <taxon>Burkholderiaceae</taxon>
        <taxon>Burkholderia</taxon>
        <taxon>Burkholderia cepacia complex</taxon>
    </lineage>
</organism>
<gene>
    <name evidence="2" type="ORF">DF037_23145</name>
</gene>
<reference evidence="2 3" key="1">
    <citation type="submission" date="2018-08" db="EMBL/GenBank/DDBJ databases">
        <title>Comparative analysis of Burkholderia isolates from Puerto Rico.</title>
        <authorList>
            <person name="Hall C."/>
            <person name="Sahl J."/>
            <person name="Wagner D."/>
        </authorList>
    </citation>
    <scope>NUCLEOTIDE SEQUENCE [LARGE SCALE GENOMIC DNA]</scope>
    <source>
        <strain evidence="2 3">Bp9001</strain>
    </source>
</reference>
<proteinExistence type="predicted"/>
<name>A0A3N8QM86_9BURK</name>